<comment type="caution">
    <text evidence="1">The sequence shown here is derived from an EMBL/GenBank/DDBJ whole genome shotgun (WGS) entry which is preliminary data.</text>
</comment>
<dbReference type="AlphaFoldDB" id="A0A764YZP0"/>
<proteinExistence type="predicted"/>
<reference evidence="1" key="1">
    <citation type="journal article" date="2018" name="Genome Biol.">
        <title>SKESA: strategic k-mer extension for scrupulous assemblies.</title>
        <authorList>
            <person name="Souvorov A."/>
            <person name="Agarwala R."/>
            <person name="Lipman D.J."/>
        </authorList>
    </citation>
    <scope>NUCLEOTIDE SEQUENCE</scope>
    <source>
        <strain evidence="1">MA.CK_98/00001034</strain>
    </source>
</reference>
<protein>
    <submittedName>
        <fullName evidence="1">Uncharacterized protein</fullName>
    </submittedName>
</protein>
<organism evidence="1">
    <name type="scientific">Salmonella enterica</name>
    <name type="common">Salmonella choleraesuis</name>
    <dbReference type="NCBI Taxonomy" id="28901"/>
    <lineage>
        <taxon>Bacteria</taxon>
        <taxon>Pseudomonadati</taxon>
        <taxon>Pseudomonadota</taxon>
        <taxon>Gammaproteobacteria</taxon>
        <taxon>Enterobacterales</taxon>
        <taxon>Enterobacteriaceae</taxon>
        <taxon>Salmonella</taxon>
    </lineage>
</organism>
<name>A0A764YZP0_SALER</name>
<reference evidence="1" key="2">
    <citation type="submission" date="2020-02" db="EMBL/GenBank/DDBJ databases">
        <authorList>
            <consortium name="NCBI Pathogen Detection Project"/>
        </authorList>
    </citation>
    <scope>NUCLEOTIDE SEQUENCE</scope>
    <source>
        <strain evidence="1">MA.CK_98/00001034</strain>
    </source>
</reference>
<accession>A0A764YZP0</accession>
<gene>
    <name evidence="1" type="ORF">G8577_003750</name>
</gene>
<evidence type="ECO:0000313" key="1">
    <source>
        <dbReference type="EMBL" id="HAG5257513.1"/>
    </source>
</evidence>
<dbReference type="EMBL" id="DAAYPZ010000010">
    <property type="protein sequence ID" value="HAG5257513.1"/>
    <property type="molecule type" value="Genomic_DNA"/>
</dbReference>
<sequence length="138" mass="14595">MAGPSATKPEAGVIFAPSFQENIYQGAHGNESVAEAFVALNQAQDSTEVRLLRLPIGLRINAIQLVTDALGVGETVTIKSGDHELVHADDVHEKVAHHFPVAPYTTQTDGEIITATLNGTTGATGNLSVLIRYTTIGY</sequence>